<evidence type="ECO:0000256" key="12">
    <source>
        <dbReference type="ARBA" id="ARBA00022786"/>
    </source>
</evidence>
<evidence type="ECO:0000256" key="11">
    <source>
        <dbReference type="ARBA" id="ARBA00022771"/>
    </source>
</evidence>
<feature type="domain" description="RING-type" evidence="20">
    <location>
        <begin position="98"/>
        <end position="302"/>
    </location>
</feature>
<protein>
    <recommendedName>
        <fullName evidence="6">acyl-CoA oxidase</fullName>
        <ecNumber evidence="6">1.3.3.6</ecNumber>
    </recommendedName>
</protein>
<comment type="subcellular location">
    <subcellularLocation>
        <location evidence="3">Peroxisome</location>
    </subcellularLocation>
</comment>
<dbReference type="GO" id="GO:0008270">
    <property type="term" value="F:zinc ion binding"/>
    <property type="evidence" value="ECO:0007669"/>
    <property type="project" value="UniProtKB-KW"/>
</dbReference>
<evidence type="ECO:0000256" key="18">
    <source>
        <dbReference type="ARBA" id="ARBA00023140"/>
    </source>
</evidence>
<dbReference type="PROSITE" id="PS51873">
    <property type="entry name" value="TRIAD"/>
    <property type="match status" value="1"/>
</dbReference>
<evidence type="ECO:0000256" key="10">
    <source>
        <dbReference type="ARBA" id="ARBA00022737"/>
    </source>
</evidence>
<dbReference type="InterPro" id="IPR029320">
    <property type="entry name" value="Acyl-CoA_ox_N"/>
</dbReference>
<comment type="pathway">
    <text evidence="4">Lipid metabolism; peroxisomal fatty acid beta-oxidation.</text>
</comment>
<evidence type="ECO:0000256" key="4">
    <source>
        <dbReference type="ARBA" id="ARBA00004846"/>
    </source>
</evidence>
<evidence type="ECO:0000259" key="20">
    <source>
        <dbReference type="PROSITE" id="PS51873"/>
    </source>
</evidence>
<dbReference type="InterPro" id="IPR037069">
    <property type="entry name" value="AcylCoA_DH/ox_N_sf"/>
</dbReference>
<dbReference type="Pfam" id="PF01756">
    <property type="entry name" value="ACOX"/>
    <property type="match status" value="1"/>
</dbReference>
<organism evidence="21 22">
    <name type="scientific">Cetraspora pellucida</name>
    <dbReference type="NCBI Taxonomy" id="1433469"/>
    <lineage>
        <taxon>Eukaryota</taxon>
        <taxon>Fungi</taxon>
        <taxon>Fungi incertae sedis</taxon>
        <taxon>Mucoromycota</taxon>
        <taxon>Glomeromycotina</taxon>
        <taxon>Glomeromycetes</taxon>
        <taxon>Diversisporales</taxon>
        <taxon>Gigasporaceae</taxon>
        <taxon>Cetraspora</taxon>
    </lineage>
</organism>
<dbReference type="EMBL" id="CAJVQA010000989">
    <property type="protein sequence ID" value="CAG8498510.1"/>
    <property type="molecule type" value="Genomic_DNA"/>
</dbReference>
<evidence type="ECO:0000256" key="19">
    <source>
        <dbReference type="SAM" id="MobiDB-lite"/>
    </source>
</evidence>
<dbReference type="InterPro" id="IPR055060">
    <property type="entry name" value="ACOX_C_alpha1"/>
</dbReference>
<dbReference type="Gene3D" id="1.20.140.10">
    <property type="entry name" value="Butyryl-CoA Dehydrogenase, subunit A, domain 3"/>
    <property type="match status" value="2"/>
</dbReference>
<keyword evidence="11" id="KW-0863">Zinc-finger</keyword>
<dbReference type="SUPFAM" id="SSF47203">
    <property type="entry name" value="Acyl-CoA dehydrogenase C-terminal domain-like"/>
    <property type="match status" value="2"/>
</dbReference>
<gene>
    <name evidence="21" type="ORF">CPELLU_LOCUS2333</name>
</gene>
<dbReference type="Gene3D" id="2.40.110.10">
    <property type="entry name" value="Butyryl-CoA Dehydrogenase, subunit A, domain 2"/>
    <property type="match status" value="1"/>
</dbReference>
<dbReference type="Pfam" id="PF22924">
    <property type="entry name" value="ACOX_C_alpha1"/>
    <property type="match status" value="1"/>
</dbReference>
<keyword evidence="12" id="KW-0833">Ubl conjugation pathway</keyword>
<evidence type="ECO:0000256" key="8">
    <source>
        <dbReference type="ARBA" id="ARBA00022679"/>
    </source>
</evidence>
<keyword evidence="10" id="KW-0677">Repeat</keyword>
<keyword evidence="7" id="KW-0285">Flavoprotein</keyword>
<dbReference type="GO" id="GO:0071949">
    <property type="term" value="F:FAD binding"/>
    <property type="evidence" value="ECO:0007669"/>
    <property type="project" value="InterPro"/>
</dbReference>
<comment type="cofactor">
    <cofactor evidence="2">
        <name>FAD</name>
        <dbReference type="ChEBI" id="CHEBI:57692"/>
    </cofactor>
</comment>
<evidence type="ECO:0000313" key="22">
    <source>
        <dbReference type="Proteomes" id="UP000789759"/>
    </source>
</evidence>
<keyword evidence="16" id="KW-0560">Oxidoreductase</keyword>
<dbReference type="Pfam" id="PF14749">
    <property type="entry name" value="Acyl-CoA_ox_N"/>
    <property type="match status" value="1"/>
</dbReference>
<dbReference type="InterPro" id="IPR009100">
    <property type="entry name" value="AcylCoA_DH/oxidase_NM_dom_sf"/>
</dbReference>
<dbReference type="SMART" id="SM00647">
    <property type="entry name" value="IBR"/>
    <property type="match status" value="2"/>
</dbReference>
<dbReference type="Gene3D" id="3.30.40.10">
    <property type="entry name" value="Zinc/RING finger domain, C3HC4 (zinc finger)"/>
    <property type="match status" value="1"/>
</dbReference>
<sequence length="934" mass="106828">MNHHHLLLPRLPQPPHPPHPLQPLPPLPRQPLQPLPLPLTRRPPLGQGLGLATSITYAINTTSSSALPPTSQQSIQPTSSYEPFLPLNEGNVKFNRFRNIELWANYSTVQQISSVCGHNDLCPTCIKRHIEAELNTKGSEVQVRCPKSRCTIELAYDDVRRLAPKELFDRYDNLLLRAAIRKLPDFRWCKAPKCGSGQEHTTGACSEKSCFTHDVPWHKGLTCDEFSEQLQTKDYAANRAYYERHTKPCPRCKMSIEKNNGCDHMSCRCGYEFCWLCLGDYENIREKDHISRPTGSIDLEKERSNASFNVEHMNWLFCGSKESAKALSDAYQMIQRDPDLYIPGGHSFDMTQPQQRELVQRQALRFQRVRKTLKDPLLYKALELAMCIYSETFSMKTYVHNTLFRQSIEFFGTKEQQDEWMDDVLNWRIIGSYAMTELGHSSFIRGLETTATYDRVRDEFIINTPTLTATKWWIGMAGQTATHTVAICQTIIDSKSYGIDWFIVPLRDRKTGQLLPGVTAGDIGAKYGRNGLDSGWIQFSNVRIPRKNMLMKWSKVTEDGNYISPQNPAIAYTTLIGERLTVLAGTQNALGRALTIACRYGCVRRQGVNNVQIMDYQTHYVKLVPCVASIYVINIVDRNIKSRWEESTKLIQTNQSEFLKVVTDIHALSSGLKGTITWWGSEMFERCRRSLGGHAYSSYNAIGPAIGDWGVNTTGGGDNSVLLQQTARYLMSSYKEMIQGKQLSGSVDYFNNIQQFSKINKSDLLNEKQLYDMKYNLDMYTWLVKQKEDSSITWNNNQISLIRLSELHIFRYCLSEYIQGIYKYRNSIPEFQNLCPILTKLGQLWSIHLIYESLNEFLEEGYFGKEQAIIVRNAYFVMCKELRKEIIPLVDAWGYPDFILQAPLGKFDGDVYKGISLDLSPVVTVTRVLSNSYI</sequence>
<dbReference type="FunFam" id="2.40.110.10:FF:000003">
    <property type="entry name" value="Acyl-coenzyme A oxidase"/>
    <property type="match status" value="1"/>
</dbReference>
<dbReference type="GO" id="GO:0005504">
    <property type="term" value="F:fatty acid binding"/>
    <property type="evidence" value="ECO:0007669"/>
    <property type="project" value="TreeGrafter"/>
</dbReference>
<dbReference type="AlphaFoldDB" id="A0A9N8ZK45"/>
<dbReference type="InterPro" id="IPR012258">
    <property type="entry name" value="Acyl-CoA_oxidase"/>
</dbReference>
<feature type="compositionally biased region" description="Pro residues" evidence="19">
    <location>
        <begin position="11"/>
        <end position="37"/>
    </location>
</feature>
<dbReference type="Proteomes" id="UP000789759">
    <property type="component" value="Unassembled WGS sequence"/>
</dbReference>
<dbReference type="InterPro" id="IPR044066">
    <property type="entry name" value="TRIAD_supradom"/>
</dbReference>
<dbReference type="EC" id="1.3.3.6" evidence="6"/>
<dbReference type="OrthoDB" id="538336at2759"/>
<dbReference type="Gene3D" id="1.10.540.10">
    <property type="entry name" value="Acyl-CoA dehydrogenase/oxidase, N-terminal domain"/>
    <property type="match status" value="1"/>
</dbReference>
<dbReference type="Pfam" id="PF02770">
    <property type="entry name" value="Acyl-CoA_dh_M"/>
    <property type="match status" value="1"/>
</dbReference>
<dbReference type="Pfam" id="PF22191">
    <property type="entry name" value="IBR_1"/>
    <property type="match status" value="1"/>
</dbReference>
<evidence type="ECO:0000256" key="15">
    <source>
        <dbReference type="ARBA" id="ARBA00022833"/>
    </source>
</evidence>
<dbReference type="GO" id="GO:0055088">
    <property type="term" value="P:lipid homeostasis"/>
    <property type="evidence" value="ECO:0007669"/>
    <property type="project" value="TreeGrafter"/>
</dbReference>
<feature type="region of interest" description="Disordered" evidence="19">
    <location>
        <begin position="1"/>
        <end position="42"/>
    </location>
</feature>
<evidence type="ECO:0000256" key="14">
    <source>
        <dbReference type="ARBA" id="ARBA00022832"/>
    </source>
</evidence>
<dbReference type="InterPro" id="IPR036250">
    <property type="entry name" value="AcylCo_DH-like_C"/>
</dbReference>
<dbReference type="InterPro" id="IPR002867">
    <property type="entry name" value="IBR_dom"/>
</dbReference>
<name>A0A9N8ZK45_9GLOM</name>
<dbReference type="FunFam" id="1.20.140.10:FF:000007">
    <property type="entry name" value="Acyl-coenzyme A oxidase"/>
    <property type="match status" value="1"/>
</dbReference>
<evidence type="ECO:0000256" key="16">
    <source>
        <dbReference type="ARBA" id="ARBA00023002"/>
    </source>
</evidence>
<accession>A0A9N8ZK45</accession>
<evidence type="ECO:0000256" key="2">
    <source>
        <dbReference type="ARBA" id="ARBA00001974"/>
    </source>
</evidence>
<dbReference type="GO" id="GO:0005777">
    <property type="term" value="C:peroxisome"/>
    <property type="evidence" value="ECO:0007669"/>
    <property type="project" value="UniProtKB-SubCell"/>
</dbReference>
<keyword evidence="22" id="KW-1185">Reference proteome</keyword>
<dbReference type="InterPro" id="IPR013083">
    <property type="entry name" value="Znf_RING/FYVE/PHD"/>
</dbReference>
<dbReference type="InterPro" id="IPR046373">
    <property type="entry name" value="Acyl-CoA_Oxase/DH_mid-dom_sf"/>
</dbReference>
<dbReference type="GO" id="GO:0016740">
    <property type="term" value="F:transferase activity"/>
    <property type="evidence" value="ECO:0007669"/>
    <property type="project" value="UniProtKB-KW"/>
</dbReference>
<dbReference type="PANTHER" id="PTHR10909">
    <property type="entry name" value="ELECTRON TRANSPORT OXIDOREDUCTASE"/>
    <property type="match status" value="1"/>
</dbReference>
<comment type="similarity">
    <text evidence="5">Belongs to the acyl-CoA oxidase family.</text>
</comment>
<evidence type="ECO:0000256" key="5">
    <source>
        <dbReference type="ARBA" id="ARBA00006288"/>
    </source>
</evidence>
<dbReference type="GO" id="GO:0003997">
    <property type="term" value="F:acyl-CoA oxidase activity"/>
    <property type="evidence" value="ECO:0007669"/>
    <property type="project" value="UniProtKB-EC"/>
</dbReference>
<keyword evidence="8" id="KW-0808">Transferase</keyword>
<dbReference type="SUPFAM" id="SSF56645">
    <property type="entry name" value="Acyl-CoA dehydrogenase NM domain-like"/>
    <property type="match status" value="1"/>
</dbReference>
<keyword evidence="13" id="KW-0274">FAD</keyword>
<evidence type="ECO:0000313" key="21">
    <source>
        <dbReference type="EMBL" id="CAG8498510.1"/>
    </source>
</evidence>
<comment type="caution">
    <text evidence="21">The sequence shown here is derived from an EMBL/GenBank/DDBJ whole genome shotgun (WGS) entry which is preliminary data.</text>
</comment>
<dbReference type="GO" id="GO:0033540">
    <property type="term" value="P:fatty acid beta-oxidation using acyl-CoA oxidase"/>
    <property type="evidence" value="ECO:0007669"/>
    <property type="project" value="TreeGrafter"/>
</dbReference>
<dbReference type="Pfam" id="PF01485">
    <property type="entry name" value="IBR"/>
    <property type="match status" value="1"/>
</dbReference>
<evidence type="ECO:0000256" key="6">
    <source>
        <dbReference type="ARBA" id="ARBA00012870"/>
    </source>
</evidence>
<evidence type="ECO:0000256" key="13">
    <source>
        <dbReference type="ARBA" id="ARBA00022827"/>
    </source>
</evidence>
<evidence type="ECO:0000256" key="3">
    <source>
        <dbReference type="ARBA" id="ARBA00004275"/>
    </source>
</evidence>
<dbReference type="SUPFAM" id="SSF57850">
    <property type="entry name" value="RING/U-box"/>
    <property type="match status" value="3"/>
</dbReference>
<evidence type="ECO:0000256" key="9">
    <source>
        <dbReference type="ARBA" id="ARBA00022723"/>
    </source>
</evidence>
<reference evidence="21" key="1">
    <citation type="submission" date="2021-06" db="EMBL/GenBank/DDBJ databases">
        <authorList>
            <person name="Kallberg Y."/>
            <person name="Tangrot J."/>
            <person name="Rosling A."/>
        </authorList>
    </citation>
    <scope>NUCLEOTIDE SEQUENCE</scope>
    <source>
        <strain evidence="21">FL966</strain>
    </source>
</reference>
<keyword evidence="15" id="KW-0862">Zinc</keyword>
<keyword evidence="17" id="KW-0443">Lipid metabolism</keyword>
<evidence type="ECO:0000256" key="7">
    <source>
        <dbReference type="ARBA" id="ARBA00022630"/>
    </source>
</evidence>
<dbReference type="InterPro" id="IPR006091">
    <property type="entry name" value="Acyl-CoA_Oxase/DH_mid-dom"/>
</dbReference>
<keyword evidence="14" id="KW-0276">Fatty acid metabolism</keyword>
<comment type="catalytic activity">
    <reaction evidence="1">
        <text>a 2,3-saturated acyl-CoA + O2 = a (2E)-enoyl-CoA + H2O2</text>
        <dbReference type="Rhea" id="RHEA:38959"/>
        <dbReference type="ChEBI" id="CHEBI:15379"/>
        <dbReference type="ChEBI" id="CHEBI:16240"/>
        <dbReference type="ChEBI" id="CHEBI:58856"/>
        <dbReference type="ChEBI" id="CHEBI:65111"/>
        <dbReference type="EC" id="1.3.3.6"/>
    </reaction>
</comment>
<evidence type="ECO:0000256" key="17">
    <source>
        <dbReference type="ARBA" id="ARBA00023098"/>
    </source>
</evidence>
<evidence type="ECO:0000256" key="1">
    <source>
        <dbReference type="ARBA" id="ARBA00001201"/>
    </source>
</evidence>
<dbReference type="CDD" id="cd20335">
    <property type="entry name" value="BRcat_RBR"/>
    <property type="match status" value="1"/>
</dbReference>
<keyword evidence="9" id="KW-0479">Metal-binding</keyword>
<keyword evidence="18" id="KW-0576">Peroxisome</keyword>
<dbReference type="PANTHER" id="PTHR10909:SF250">
    <property type="entry name" value="PEROXISOMAL ACYL-COENZYME A OXIDASE 1"/>
    <property type="match status" value="1"/>
</dbReference>
<proteinExistence type="inferred from homology"/>
<dbReference type="InterPro" id="IPR002655">
    <property type="entry name" value="Acyl-CoA_oxidase_C"/>
</dbReference>